<evidence type="ECO:0008006" key="4">
    <source>
        <dbReference type="Google" id="ProtNLM"/>
    </source>
</evidence>
<keyword evidence="1" id="KW-0175">Coiled coil</keyword>
<evidence type="ECO:0000313" key="3">
    <source>
        <dbReference type="Proteomes" id="UP000001191"/>
    </source>
</evidence>
<sequence length="524" mass="59767">MLTLEREQTSALDYSVVNTSIQETLTAIDRFEWQAIEELRLMRDNGYYSDAGYVSFEDYCEKELTKHGGYRRVRDLLSAKKVVDTLPEELREKITKPSQTRSLLRLVKTPDKLHEAVAIAAKEKPFPTAADFAKAVQQVAPTTKHSTKSENPKTQLCNSVTVSLPEHPRYGESGVIEADAPNHWQQIVTFADGERLLINNADLDAPSVPFPREQNYPPEYTEAIAQIKKQHQQELERLSNELRIGLQAEAGAKAEAQVQEQIQSLQQLYKQQKEQNIQLQQRLDEMEGLRKLETENQQLQQRIQELERAVQQHPVQQWGNTMTQQATKALNKQVKQALEKTIDLRSLAQEPPKENATECLRLMGMALKNLASAMNNTQALEAAAIILGSEPTQSAIAYRAEQLQLLPQAVSDIRRVLAQSGCSWEDFWNVAQEYEVIKQDYWAELTTQETDFITALQNASSQPDTIGVGSIVAHADPYRTLYVERGEVVEDLGEEVVVAWDCWKEQSKKTDRYFRDELRFWQPQ</sequence>
<evidence type="ECO:0000313" key="2">
    <source>
        <dbReference type="EMBL" id="ACC85127.1"/>
    </source>
</evidence>
<dbReference type="Proteomes" id="UP000001191">
    <property type="component" value="Plasmid pNPUN01"/>
</dbReference>
<dbReference type="RefSeq" id="WP_012413140.1">
    <property type="nucleotide sequence ID" value="NC_010631.1"/>
</dbReference>
<keyword evidence="2" id="KW-0614">Plasmid</keyword>
<accession>B2JB23</accession>
<protein>
    <recommendedName>
        <fullName evidence="4">ATPase involved in DNA repair</fullName>
    </recommendedName>
</protein>
<dbReference type="KEGG" id="npu:Npun_AR272"/>
<proteinExistence type="predicted"/>
<dbReference type="HOGENOM" id="CLU_517613_0_0_3"/>
<geneLocation type="plasmid" evidence="2 3">
    <name>pNPUN01</name>
</geneLocation>
<dbReference type="AlphaFoldDB" id="B2JB23"/>
<dbReference type="PhylomeDB" id="B2JB23"/>
<reference evidence="3" key="1">
    <citation type="submission" date="2008-04" db="EMBL/GenBank/DDBJ databases">
        <title>Complete sequence of plasmid 1 of Nostoc punctiforme ATCC 29133.</title>
        <authorList>
            <consortium name="US DOE Joint Genome Institute"/>
            <person name="Copeland A."/>
            <person name="Lucas S."/>
            <person name="Lapidus A."/>
            <person name="Glavina del Rio T."/>
            <person name="Dalin E."/>
            <person name="Tice H."/>
            <person name="Pitluck S."/>
            <person name="Chain P."/>
            <person name="Malfatti S."/>
            <person name="Shin M."/>
            <person name="Vergez L."/>
            <person name="Schmutz J."/>
            <person name="Larimer F."/>
            <person name="Land M."/>
            <person name="Hauser L."/>
            <person name="Kyrpides N."/>
            <person name="Kim E."/>
            <person name="Meeks J.C."/>
            <person name="Elhai J."/>
            <person name="Campbell E.L."/>
            <person name="Thiel T."/>
            <person name="Longmire J."/>
            <person name="Potts M."/>
            <person name="Atlas R."/>
        </authorList>
    </citation>
    <scope>NUCLEOTIDE SEQUENCE [LARGE SCALE GENOMIC DNA]</scope>
    <source>
        <strain evidence="3">ATCC 29133 / PCC 73102</strain>
        <plasmid evidence="3">Plasmid pNPUN01</plasmid>
    </source>
</reference>
<evidence type="ECO:0000256" key="1">
    <source>
        <dbReference type="SAM" id="Coils"/>
    </source>
</evidence>
<dbReference type="OrthoDB" id="490830at2"/>
<gene>
    <name evidence="2" type="ordered locus">Npun_AR272</name>
</gene>
<dbReference type="EnsemblBacteria" id="ACC85127">
    <property type="protein sequence ID" value="ACC85127"/>
    <property type="gene ID" value="Npun_AR272"/>
</dbReference>
<keyword evidence="3" id="KW-1185">Reference proteome</keyword>
<name>B2JB23_NOSP7</name>
<feature type="coiled-coil region" evidence="1">
    <location>
        <begin position="221"/>
        <end position="316"/>
    </location>
</feature>
<organism evidence="2 3">
    <name type="scientific">Nostoc punctiforme (strain ATCC 29133 / PCC 73102)</name>
    <dbReference type="NCBI Taxonomy" id="63737"/>
    <lineage>
        <taxon>Bacteria</taxon>
        <taxon>Bacillati</taxon>
        <taxon>Cyanobacteriota</taxon>
        <taxon>Cyanophyceae</taxon>
        <taxon>Nostocales</taxon>
        <taxon>Nostocaceae</taxon>
        <taxon>Nostoc</taxon>
    </lineage>
</organism>
<dbReference type="EMBL" id="CP001038">
    <property type="protein sequence ID" value="ACC85127.1"/>
    <property type="molecule type" value="Genomic_DNA"/>
</dbReference>